<evidence type="ECO:0000256" key="4">
    <source>
        <dbReference type="ARBA" id="ARBA00022723"/>
    </source>
</evidence>
<dbReference type="Gene3D" id="1.25.10.10">
    <property type="entry name" value="Leucine-rich Repeat Variant"/>
    <property type="match status" value="1"/>
</dbReference>
<organism evidence="11 12">
    <name type="scientific">Emiliania huxleyi (strain CCMP1516)</name>
    <dbReference type="NCBI Taxonomy" id="280463"/>
    <lineage>
        <taxon>Eukaryota</taxon>
        <taxon>Haptista</taxon>
        <taxon>Haptophyta</taxon>
        <taxon>Prymnesiophyceae</taxon>
        <taxon>Isochrysidales</taxon>
        <taxon>Noelaerhabdaceae</taxon>
        <taxon>Emiliania</taxon>
    </lineage>
</organism>
<dbReference type="InterPro" id="IPR002893">
    <property type="entry name" value="Znf_MYND"/>
</dbReference>
<dbReference type="GeneID" id="17278087"/>
<comment type="similarity">
    <text evidence="7">Belongs to the sel-1 family.</text>
</comment>
<dbReference type="SUPFAM" id="SSF144232">
    <property type="entry name" value="HIT/MYND zinc finger-like"/>
    <property type="match status" value="1"/>
</dbReference>
<keyword evidence="12" id="KW-1185">Reference proteome</keyword>
<dbReference type="eggNOG" id="KOG1550">
    <property type="taxonomic scope" value="Eukaryota"/>
</dbReference>
<dbReference type="HOGENOM" id="CLU_304724_0_0_1"/>
<dbReference type="STRING" id="2903.R1FHL5"/>
<sequence length="975" mass="103092">MAAVFHASTPAGARLERGGEVGNRLASGGRGTRAGRRTRTSRRRKRPPESEVLLASHRMGEASVWRPDDRVLVVGLVGRPELNDRAGAVICRDRARGRFAVQLDGNPLTGVEPECVLLKPVNMRAQTAADGSGWLPTVATLQAEAHMHEAERLRATGQDPGRAVAAAILAAAEAGDAEAQFGLAKLSLGAAEDGRETGAIEAFSWLRRAAELGHVAAQHNLGLCYEQAKGCVADPVSSLAWFQRAAFKGYPASCRQLGMMHDRGINGATNPQEAVRWYRRAAESDDAEAAYNLGVCYHLGSGVAQSDSEAARWYRVAADLGDGHAQSNLAISFERGQGVPKNLTEAVRFYRLAAAQGVTKACSNLGFNLLHGRGTAVDAVEAVRYLRQAVAQGSKRAMCNLAYCYGAGLGVEKSLERARKLLQDASSPGYVASSTGMGRSEGPEPAQLDYARAMAAQLELSPLEDSPTSPPVAPQPALPPKPESICRARVDDFQLEFHCATCGASVHSGIKLRRCQGCNVSWYCGNKCQKKAWKRLGHRTRCGAAAPTRQSITRADAAEAVAVLREWHGVHSILPLVALYRVSKLCDDGGSAMQLLTDEDLFKASVLVMQAHPWAADLQALNADVICALCGGYTPEAMARRQLAAEAGVLEATVLILRTVGLEDAQCAAASVVLAMIVLGAGENNDARARQLRAVECGGLEATAAAMRAYPEHEMTQIHGCMALGNLCWGQDDAGLLCKVRAAAVGSLDAVVTALAAHPQSAELQAAGALALVTLTSGTTAQNIECKQRASDCGASRHLAAAIRAHVRNQRVAEEACSAIATIAVGSDSCGQDNARCGQAAADAGALEAAILAMRSHPESEMVQYMACSAVNNICTSSEVLRQRAVALGAIEEVVQAMRRSAKARESKALANLVGGEVAGAERARQAGANESWIEMTHCMAGRVALGSPMIIFVRATAFFQEPQVADFIARIPNQ</sequence>
<evidence type="ECO:0000313" key="11">
    <source>
        <dbReference type="EnsemblProtists" id="EOD32814"/>
    </source>
</evidence>
<dbReference type="PROSITE" id="PS50865">
    <property type="entry name" value="ZF_MYND_2"/>
    <property type="match status" value="1"/>
</dbReference>
<dbReference type="Gene3D" id="1.25.40.10">
    <property type="entry name" value="Tetratricopeptide repeat domain"/>
    <property type="match status" value="2"/>
</dbReference>
<name>A0A0D3KAM9_EMIH1</name>
<evidence type="ECO:0000256" key="6">
    <source>
        <dbReference type="ARBA" id="ARBA00022833"/>
    </source>
</evidence>
<dbReference type="KEGG" id="ehx:EMIHUDRAFT_230430"/>
<dbReference type="InterPro" id="IPR011989">
    <property type="entry name" value="ARM-like"/>
</dbReference>
<dbReference type="InterPro" id="IPR000225">
    <property type="entry name" value="Armadillo"/>
</dbReference>
<dbReference type="Pfam" id="PF08238">
    <property type="entry name" value="Sel1"/>
    <property type="match status" value="7"/>
</dbReference>
<dbReference type="InterPro" id="IPR016024">
    <property type="entry name" value="ARM-type_fold"/>
</dbReference>
<evidence type="ECO:0000256" key="5">
    <source>
        <dbReference type="ARBA" id="ARBA00022771"/>
    </source>
</evidence>
<dbReference type="InterPro" id="IPR006597">
    <property type="entry name" value="Sel1-like"/>
</dbReference>
<feature type="region of interest" description="Disordered" evidence="9">
    <location>
        <begin position="462"/>
        <end position="481"/>
    </location>
</feature>
<keyword evidence="6" id="KW-0862">Zinc</keyword>
<evidence type="ECO:0000256" key="9">
    <source>
        <dbReference type="SAM" id="MobiDB-lite"/>
    </source>
</evidence>
<dbReference type="Proteomes" id="UP000013827">
    <property type="component" value="Unassembled WGS sequence"/>
</dbReference>
<keyword evidence="4" id="KW-0479">Metal-binding</keyword>
<evidence type="ECO:0000256" key="7">
    <source>
        <dbReference type="ARBA" id="ARBA00038101"/>
    </source>
</evidence>
<evidence type="ECO:0000259" key="10">
    <source>
        <dbReference type="PROSITE" id="PS50865"/>
    </source>
</evidence>
<reference evidence="11" key="2">
    <citation type="submission" date="2024-10" db="UniProtKB">
        <authorList>
            <consortium name="EnsemblProtists"/>
        </authorList>
    </citation>
    <scope>IDENTIFICATION</scope>
</reference>
<dbReference type="InterPro" id="IPR050767">
    <property type="entry name" value="Sel1_AlgK"/>
</dbReference>
<dbReference type="EnsemblProtists" id="EOD32814">
    <property type="protein sequence ID" value="EOD32814"/>
    <property type="gene ID" value="EMIHUDRAFT_230430"/>
</dbReference>
<dbReference type="SMART" id="SM00671">
    <property type="entry name" value="SEL1"/>
    <property type="match status" value="7"/>
</dbReference>
<reference evidence="12" key="1">
    <citation type="journal article" date="2013" name="Nature">
        <title>Pan genome of the phytoplankton Emiliania underpins its global distribution.</title>
        <authorList>
            <person name="Read B.A."/>
            <person name="Kegel J."/>
            <person name="Klute M.J."/>
            <person name="Kuo A."/>
            <person name="Lefebvre S.C."/>
            <person name="Maumus F."/>
            <person name="Mayer C."/>
            <person name="Miller J."/>
            <person name="Monier A."/>
            <person name="Salamov A."/>
            <person name="Young J."/>
            <person name="Aguilar M."/>
            <person name="Claverie J.M."/>
            <person name="Frickenhaus S."/>
            <person name="Gonzalez K."/>
            <person name="Herman E.K."/>
            <person name="Lin Y.C."/>
            <person name="Napier J."/>
            <person name="Ogata H."/>
            <person name="Sarno A.F."/>
            <person name="Shmutz J."/>
            <person name="Schroeder D."/>
            <person name="de Vargas C."/>
            <person name="Verret F."/>
            <person name="von Dassow P."/>
            <person name="Valentin K."/>
            <person name="Van de Peer Y."/>
            <person name="Wheeler G."/>
            <person name="Dacks J.B."/>
            <person name="Delwiche C.F."/>
            <person name="Dyhrman S.T."/>
            <person name="Glockner G."/>
            <person name="John U."/>
            <person name="Richards T."/>
            <person name="Worden A.Z."/>
            <person name="Zhang X."/>
            <person name="Grigoriev I.V."/>
            <person name="Allen A.E."/>
            <person name="Bidle K."/>
            <person name="Borodovsky M."/>
            <person name="Bowler C."/>
            <person name="Brownlee C."/>
            <person name="Cock J.M."/>
            <person name="Elias M."/>
            <person name="Gladyshev V.N."/>
            <person name="Groth M."/>
            <person name="Guda C."/>
            <person name="Hadaegh A."/>
            <person name="Iglesias-Rodriguez M.D."/>
            <person name="Jenkins J."/>
            <person name="Jones B.M."/>
            <person name="Lawson T."/>
            <person name="Leese F."/>
            <person name="Lindquist E."/>
            <person name="Lobanov A."/>
            <person name="Lomsadze A."/>
            <person name="Malik S.B."/>
            <person name="Marsh M.E."/>
            <person name="Mackinder L."/>
            <person name="Mock T."/>
            <person name="Mueller-Roeber B."/>
            <person name="Pagarete A."/>
            <person name="Parker M."/>
            <person name="Probert I."/>
            <person name="Quesneville H."/>
            <person name="Raines C."/>
            <person name="Rensing S.A."/>
            <person name="Riano-Pachon D.M."/>
            <person name="Richier S."/>
            <person name="Rokitta S."/>
            <person name="Shiraiwa Y."/>
            <person name="Soanes D.M."/>
            <person name="van der Giezen M."/>
            <person name="Wahlund T.M."/>
            <person name="Williams B."/>
            <person name="Wilson W."/>
            <person name="Wolfe G."/>
            <person name="Wurch L.L."/>
        </authorList>
    </citation>
    <scope>NUCLEOTIDE SEQUENCE</scope>
</reference>
<proteinExistence type="inferred from homology"/>
<dbReference type="SUPFAM" id="SSF48371">
    <property type="entry name" value="ARM repeat"/>
    <property type="match status" value="1"/>
</dbReference>
<dbReference type="Pfam" id="PF01753">
    <property type="entry name" value="zf-MYND"/>
    <property type="match status" value="1"/>
</dbReference>
<evidence type="ECO:0000256" key="8">
    <source>
        <dbReference type="PROSITE-ProRule" id="PRU00134"/>
    </source>
</evidence>
<dbReference type="PANTHER" id="PTHR11102:SF160">
    <property type="entry name" value="ERAD-ASSOCIATED E3 UBIQUITIN-PROTEIN LIGASE COMPONENT HRD3"/>
    <property type="match status" value="1"/>
</dbReference>
<dbReference type="SMART" id="SM00185">
    <property type="entry name" value="ARM"/>
    <property type="match status" value="4"/>
</dbReference>
<dbReference type="Gene3D" id="6.10.140.2220">
    <property type="match status" value="1"/>
</dbReference>
<dbReference type="AlphaFoldDB" id="A0A0D3KAM9"/>
<protein>
    <recommendedName>
        <fullName evidence="3">Protein unc-45 homolog B</fullName>
    </recommendedName>
</protein>
<dbReference type="PANTHER" id="PTHR11102">
    <property type="entry name" value="SEL-1-LIKE PROTEIN"/>
    <property type="match status" value="1"/>
</dbReference>
<accession>A0A0D3KAM9</accession>
<evidence type="ECO:0000256" key="3">
    <source>
        <dbReference type="ARBA" id="ARBA00020768"/>
    </source>
</evidence>
<comment type="subcellular location">
    <subcellularLocation>
        <location evidence="1">Cytoplasm</location>
        <location evidence="1">Myofibril</location>
        <location evidence="1">Sarcomere</location>
        <location evidence="1">A band</location>
    </subcellularLocation>
    <subcellularLocation>
        <location evidence="2">Cytoplasm</location>
        <location evidence="2">Myofibril</location>
        <location evidence="2">Sarcomere</location>
        <location evidence="2">Z line</location>
    </subcellularLocation>
</comment>
<feature type="region of interest" description="Disordered" evidence="9">
    <location>
        <begin position="1"/>
        <end position="50"/>
    </location>
</feature>
<dbReference type="PaxDb" id="2903-EOD32814"/>
<feature type="domain" description="MYND-type" evidence="10">
    <location>
        <begin position="499"/>
        <end position="542"/>
    </location>
</feature>
<dbReference type="InterPro" id="IPR011990">
    <property type="entry name" value="TPR-like_helical_dom_sf"/>
</dbReference>
<evidence type="ECO:0000256" key="2">
    <source>
        <dbReference type="ARBA" id="ARBA00004216"/>
    </source>
</evidence>
<keyword evidence="5 8" id="KW-0863">Zinc-finger</keyword>
<evidence type="ECO:0000256" key="1">
    <source>
        <dbReference type="ARBA" id="ARBA00004161"/>
    </source>
</evidence>
<dbReference type="GO" id="GO:0008270">
    <property type="term" value="F:zinc ion binding"/>
    <property type="evidence" value="ECO:0007669"/>
    <property type="project" value="UniProtKB-KW"/>
</dbReference>
<dbReference type="RefSeq" id="XP_005785243.1">
    <property type="nucleotide sequence ID" value="XM_005785186.1"/>
</dbReference>
<feature type="compositionally biased region" description="Pro residues" evidence="9">
    <location>
        <begin position="468"/>
        <end position="481"/>
    </location>
</feature>
<feature type="compositionally biased region" description="Basic residues" evidence="9">
    <location>
        <begin position="33"/>
        <end position="46"/>
    </location>
</feature>
<dbReference type="SUPFAM" id="SSF81901">
    <property type="entry name" value="HCP-like"/>
    <property type="match status" value="2"/>
</dbReference>
<evidence type="ECO:0000313" key="12">
    <source>
        <dbReference type="Proteomes" id="UP000013827"/>
    </source>
</evidence>